<reference evidence="1 2" key="1">
    <citation type="submission" date="2006-02" db="EMBL/GenBank/DDBJ databases">
        <authorList>
            <person name="Pinhassi J."/>
            <person name="Pedros-Alio C."/>
            <person name="Ferriera S."/>
            <person name="Johnson J."/>
            <person name="Kravitz S."/>
            <person name="Halpern A."/>
            <person name="Remington K."/>
            <person name="Beeson K."/>
            <person name="Tran B."/>
            <person name="Rogers Y.-H."/>
            <person name="Friedman R."/>
            <person name="Venter J.C."/>
        </authorList>
    </citation>
    <scope>NUCLEOTIDE SEQUENCE [LARGE SCALE GENOMIC DNA]</scope>
    <source>
        <strain evidence="1 2">MED297</strain>
    </source>
</reference>
<name>A4BCH2_9GAMM</name>
<evidence type="ECO:0000313" key="2">
    <source>
        <dbReference type="Proteomes" id="UP000005953"/>
    </source>
</evidence>
<gene>
    <name evidence="1" type="ORF">MED297_13482</name>
</gene>
<dbReference type="AlphaFoldDB" id="A4BCH2"/>
<dbReference type="HOGENOM" id="CLU_3139937_0_0_6"/>
<proteinExistence type="predicted"/>
<keyword evidence="2" id="KW-1185">Reference proteome</keyword>
<sequence length="49" mass="5583">MSIPMSADALINTVGRFSSIETFYQYSDQTNGLSDTEQEARCRLSYEQK</sequence>
<protein>
    <submittedName>
        <fullName evidence="1">Uncharacterized protein</fullName>
    </submittedName>
</protein>
<accession>A4BCH2</accession>
<evidence type="ECO:0000313" key="1">
    <source>
        <dbReference type="EMBL" id="EAR10238.1"/>
    </source>
</evidence>
<dbReference type="Proteomes" id="UP000005953">
    <property type="component" value="Unassembled WGS sequence"/>
</dbReference>
<organism evidence="1 2">
    <name type="scientific">Reinekea blandensis MED297</name>
    <dbReference type="NCBI Taxonomy" id="314283"/>
    <lineage>
        <taxon>Bacteria</taxon>
        <taxon>Pseudomonadati</taxon>
        <taxon>Pseudomonadota</taxon>
        <taxon>Gammaproteobacteria</taxon>
        <taxon>Oceanospirillales</taxon>
        <taxon>Saccharospirillaceae</taxon>
        <taxon>Reinekea</taxon>
    </lineage>
</organism>
<dbReference type="EMBL" id="AAOE01000005">
    <property type="protein sequence ID" value="EAR10238.1"/>
    <property type="molecule type" value="Genomic_DNA"/>
</dbReference>
<comment type="caution">
    <text evidence="1">The sequence shown here is derived from an EMBL/GenBank/DDBJ whole genome shotgun (WGS) entry which is preliminary data.</text>
</comment>